<reference evidence="5" key="1">
    <citation type="submission" date="2015-07" db="EMBL/GenBank/DDBJ databases">
        <title>Transcriptome Assembly of Anthurium amnicola.</title>
        <authorList>
            <person name="Suzuki J."/>
        </authorList>
    </citation>
    <scope>NUCLEOTIDE SEQUENCE</scope>
</reference>
<dbReference type="Pfam" id="PF01535">
    <property type="entry name" value="PPR"/>
    <property type="match status" value="1"/>
</dbReference>
<accession>A0A1D1XT16</accession>
<dbReference type="PANTHER" id="PTHR47447">
    <property type="entry name" value="OS03G0856100 PROTEIN"/>
    <property type="match status" value="1"/>
</dbReference>
<dbReference type="EMBL" id="GDJX01022408">
    <property type="protein sequence ID" value="JAT45528.1"/>
    <property type="molecule type" value="Transcribed_RNA"/>
</dbReference>
<evidence type="ECO:0000313" key="5">
    <source>
        <dbReference type="EMBL" id="JAT45528.1"/>
    </source>
</evidence>
<sequence length="557" mass="63771">CRQQHPFPNQPAMLRRHRWPPLFSAAALPLPSSPRPRPLSLSTENRSYGDPTETAGAGVSGPELPGDIAKPTFPSLIRPCEDADALSRLLLQHHNPFHAMESALQLSGTVGLSHRLVLQTLLRLRHASKVALSFFVWARDHAGHRHDGDAYDLMVDALGKVRQFDVVWQLVVEMDQLGVGPSPRTFLVLVRRYVAAGLTRQAIRTFDDMEAFVGRPAGSGEFNLLLDTLCKYGHVKVATEVFNKRKSRLPPDEKTYTILMYGWCKVNRHQVAEKFLREMSDRGLEPNVVSYNVLLDGICRRASLHPEPRFDRTVRAAQDLLDEMCSRRIEPDVTSYSILLHVYSRAHKPELCLSMLRSMREKGICPTVATYTSVIKCLSSCGRLEEAEMLLDEMTSKGVCPSSATYNCFFKEYRGRKDVDGAMRLYRKMKGMDSLTPPDVHTYNILVGMFSRLNRMELVRELWNDMSARSMGPDMDSYTLLIHELCGKQQWQEACQFFMEMIEKGFLPQKVTFETLYRGLIQADMLRTWRRLKKKIDEESLKFGAEFQNYHFKPYKR</sequence>
<feature type="repeat" description="PPR" evidence="3">
    <location>
        <begin position="439"/>
        <end position="473"/>
    </location>
</feature>
<dbReference type="Gene3D" id="1.25.40.10">
    <property type="entry name" value="Tetratricopeptide repeat domain"/>
    <property type="match status" value="4"/>
</dbReference>
<gene>
    <name evidence="5" type="primary">At2g13420_0</name>
    <name evidence="5" type="ORF">g.92584</name>
</gene>
<feature type="repeat" description="PPR" evidence="3">
    <location>
        <begin position="147"/>
        <end position="181"/>
    </location>
</feature>
<feature type="repeat" description="PPR" evidence="3">
    <location>
        <begin position="252"/>
        <end position="286"/>
    </location>
</feature>
<feature type="region of interest" description="Disordered" evidence="4">
    <location>
        <begin position="27"/>
        <end position="64"/>
    </location>
</feature>
<dbReference type="InterPro" id="IPR011990">
    <property type="entry name" value="TPR-like_helical_dom_sf"/>
</dbReference>
<keyword evidence="2" id="KW-0677">Repeat</keyword>
<feature type="repeat" description="PPR" evidence="3">
    <location>
        <begin position="332"/>
        <end position="366"/>
    </location>
</feature>
<dbReference type="AlphaFoldDB" id="A0A1D1XT16"/>
<feature type="repeat" description="PPR" evidence="3">
    <location>
        <begin position="474"/>
        <end position="508"/>
    </location>
</feature>
<organism evidence="5">
    <name type="scientific">Anthurium amnicola</name>
    <dbReference type="NCBI Taxonomy" id="1678845"/>
    <lineage>
        <taxon>Eukaryota</taxon>
        <taxon>Viridiplantae</taxon>
        <taxon>Streptophyta</taxon>
        <taxon>Embryophyta</taxon>
        <taxon>Tracheophyta</taxon>
        <taxon>Spermatophyta</taxon>
        <taxon>Magnoliopsida</taxon>
        <taxon>Liliopsida</taxon>
        <taxon>Araceae</taxon>
        <taxon>Pothoideae</taxon>
        <taxon>Potheae</taxon>
        <taxon>Anthurium</taxon>
    </lineage>
</organism>
<protein>
    <submittedName>
        <fullName evidence="5">Pentatricopeptide repeat-containing protein At2g13420, mitochondrial</fullName>
    </submittedName>
</protein>
<dbReference type="InterPro" id="IPR002885">
    <property type="entry name" value="PPR_rpt"/>
</dbReference>
<name>A0A1D1XT16_9ARAE</name>
<evidence type="ECO:0000256" key="3">
    <source>
        <dbReference type="PROSITE-ProRule" id="PRU00708"/>
    </source>
</evidence>
<evidence type="ECO:0000256" key="4">
    <source>
        <dbReference type="SAM" id="MobiDB-lite"/>
    </source>
</evidence>
<dbReference type="PANTHER" id="PTHR47447:SF17">
    <property type="entry name" value="OS12G0638900 PROTEIN"/>
    <property type="match status" value="1"/>
</dbReference>
<proteinExistence type="inferred from homology"/>
<dbReference type="NCBIfam" id="TIGR00756">
    <property type="entry name" value="PPR"/>
    <property type="match status" value="5"/>
</dbReference>
<feature type="repeat" description="PPR" evidence="3">
    <location>
        <begin position="367"/>
        <end position="401"/>
    </location>
</feature>
<dbReference type="PROSITE" id="PS51375">
    <property type="entry name" value="PPR"/>
    <property type="match status" value="6"/>
</dbReference>
<feature type="non-terminal residue" evidence="5">
    <location>
        <position position="1"/>
    </location>
</feature>
<evidence type="ECO:0000256" key="1">
    <source>
        <dbReference type="ARBA" id="ARBA00007626"/>
    </source>
</evidence>
<dbReference type="Pfam" id="PF13041">
    <property type="entry name" value="PPR_2"/>
    <property type="match status" value="3"/>
</dbReference>
<comment type="similarity">
    <text evidence="1">Belongs to the PPR family. P subfamily.</text>
</comment>
<evidence type="ECO:0000256" key="2">
    <source>
        <dbReference type="ARBA" id="ARBA00022737"/>
    </source>
</evidence>